<reference evidence="7 8" key="1">
    <citation type="submission" date="2008-06" db="EMBL/GenBank/DDBJ databases">
        <title>Complete sequence of Chloroherpeton thalassium ATCC 35110.</title>
        <authorList>
            <consortium name="US DOE Joint Genome Institute"/>
            <person name="Lucas S."/>
            <person name="Copeland A."/>
            <person name="Lapidus A."/>
            <person name="Glavina del Rio T."/>
            <person name="Dalin E."/>
            <person name="Tice H."/>
            <person name="Bruce D."/>
            <person name="Goodwin L."/>
            <person name="Pitluck S."/>
            <person name="Schmutz J."/>
            <person name="Larimer F."/>
            <person name="Land M."/>
            <person name="Hauser L."/>
            <person name="Kyrpides N."/>
            <person name="Mikhailova N."/>
            <person name="Liu Z."/>
            <person name="Li T."/>
            <person name="Zhao F."/>
            <person name="Overmann J."/>
            <person name="Bryant D.A."/>
            <person name="Richardson P."/>
        </authorList>
    </citation>
    <scope>NUCLEOTIDE SEQUENCE [LARGE SCALE GENOMIC DNA]</scope>
    <source>
        <strain evidence="8">ATCC 35110 / GB-78</strain>
    </source>
</reference>
<dbReference type="Gene3D" id="3.30.460.80">
    <property type="entry name" value="NADH:ubiquinone oxidoreductase, 30kDa subunit"/>
    <property type="match status" value="1"/>
</dbReference>
<keyword evidence="3 4" id="KW-1278">Translocase</keyword>
<dbReference type="NCBIfam" id="TIGR01961">
    <property type="entry name" value="NuoC_fam"/>
    <property type="match status" value="1"/>
</dbReference>
<dbReference type="GO" id="GO:0008137">
    <property type="term" value="F:NADH dehydrogenase (ubiquinone) activity"/>
    <property type="evidence" value="ECO:0007669"/>
    <property type="project" value="InterPro"/>
</dbReference>
<dbReference type="AlphaFoldDB" id="B3QUS1"/>
<dbReference type="PANTHER" id="PTHR10884">
    <property type="entry name" value="NADH DEHYDROGENASE UBIQUINONE IRON-SULFUR PROTEIN 3"/>
    <property type="match status" value="1"/>
</dbReference>
<dbReference type="EC" id="7.1.1.-" evidence="3"/>
<dbReference type="SUPFAM" id="SSF143243">
    <property type="entry name" value="Nqo5-like"/>
    <property type="match status" value="1"/>
</dbReference>
<feature type="domain" description="NADH:ubiquinone oxidoreductase 30kDa subunit" evidence="6">
    <location>
        <begin position="30"/>
        <end position="147"/>
    </location>
</feature>
<dbReference type="STRING" id="517418.Ctha_1968"/>
<dbReference type="KEGG" id="cts:Ctha_1968"/>
<dbReference type="OrthoDB" id="9803286at2"/>
<dbReference type="InterPro" id="IPR001268">
    <property type="entry name" value="NADH_UbQ_OxRdtase_30kDa_su"/>
</dbReference>
<comment type="subunit">
    <text evidence="3">NDH-1 is composed of 14 different subunits. Subunits NuoB, C, D, E, F, and G constitute the peripheral sector of the complex.</text>
</comment>
<evidence type="ECO:0000259" key="6">
    <source>
        <dbReference type="Pfam" id="PF00329"/>
    </source>
</evidence>
<dbReference type="Proteomes" id="UP000001208">
    <property type="component" value="Chromosome"/>
</dbReference>
<accession>B3QUS1</accession>
<evidence type="ECO:0000256" key="4">
    <source>
        <dbReference type="RuleBase" id="RU003456"/>
    </source>
</evidence>
<dbReference type="eggNOG" id="COG0852">
    <property type="taxonomic scope" value="Bacteria"/>
</dbReference>
<dbReference type="GO" id="GO:0005886">
    <property type="term" value="C:plasma membrane"/>
    <property type="evidence" value="ECO:0007669"/>
    <property type="project" value="UniProtKB-SubCell"/>
</dbReference>
<dbReference type="InterPro" id="IPR037232">
    <property type="entry name" value="NADH_quin_OxRdtase_su_C/D-like"/>
</dbReference>
<name>B3QUS1_CHLT3</name>
<dbReference type="InterPro" id="IPR020396">
    <property type="entry name" value="NADH_UbQ_OxRdtase_CS"/>
</dbReference>
<keyword evidence="3" id="KW-0997">Cell inner membrane</keyword>
<evidence type="ECO:0000256" key="1">
    <source>
        <dbReference type="ARBA" id="ARBA00007569"/>
    </source>
</evidence>
<comment type="similarity">
    <text evidence="1 3 4">Belongs to the complex I 30 kDa subunit family.</text>
</comment>
<dbReference type="GO" id="GO:0050136">
    <property type="term" value="F:NADH dehydrogenase (quinone) (non-electrogenic) activity"/>
    <property type="evidence" value="ECO:0007669"/>
    <property type="project" value="UniProtKB-UniRule"/>
</dbReference>
<dbReference type="RefSeq" id="WP_012500505.1">
    <property type="nucleotide sequence ID" value="NC_011026.1"/>
</dbReference>
<dbReference type="Pfam" id="PF00329">
    <property type="entry name" value="Complex1_30kDa"/>
    <property type="match status" value="1"/>
</dbReference>
<dbReference type="PROSITE" id="PS00542">
    <property type="entry name" value="COMPLEX1_30K"/>
    <property type="match status" value="1"/>
</dbReference>
<keyword evidence="3 5" id="KW-0874">Quinone</keyword>
<keyword evidence="3 4" id="KW-0520">NAD</keyword>
<evidence type="ECO:0000313" key="8">
    <source>
        <dbReference type="Proteomes" id="UP000001208"/>
    </source>
</evidence>
<proteinExistence type="inferred from homology"/>
<dbReference type="PANTHER" id="PTHR10884:SF14">
    <property type="entry name" value="NADH DEHYDROGENASE [UBIQUINONE] IRON-SULFUR PROTEIN 3, MITOCHONDRIAL"/>
    <property type="match status" value="1"/>
</dbReference>
<keyword evidence="3" id="KW-1003">Cell membrane</keyword>
<dbReference type="GO" id="GO:0048038">
    <property type="term" value="F:quinone binding"/>
    <property type="evidence" value="ECO:0007669"/>
    <property type="project" value="UniProtKB-KW"/>
</dbReference>
<evidence type="ECO:0000256" key="2">
    <source>
        <dbReference type="ARBA" id="ARBA00022448"/>
    </source>
</evidence>
<keyword evidence="8" id="KW-1185">Reference proteome</keyword>
<dbReference type="HOGENOM" id="CLU_042628_6_0_10"/>
<evidence type="ECO:0000256" key="3">
    <source>
        <dbReference type="HAMAP-Rule" id="MF_01357"/>
    </source>
</evidence>
<evidence type="ECO:0000256" key="5">
    <source>
        <dbReference type="RuleBase" id="RU003582"/>
    </source>
</evidence>
<dbReference type="HAMAP" id="MF_01357">
    <property type="entry name" value="NDH1_NuoC"/>
    <property type="match status" value="1"/>
</dbReference>
<comment type="subcellular location">
    <subcellularLocation>
        <location evidence="3">Cell inner membrane</location>
        <topology evidence="3">Peripheral membrane protein</topology>
        <orientation evidence="3">Cytoplasmic side</orientation>
    </subcellularLocation>
</comment>
<comment type="function">
    <text evidence="3">NDH-1 shuttles electrons from NADH, via FMN and iron-sulfur (Fe-S) centers, to quinones in the respiratory chain. The immediate electron acceptor for the enzyme in this species is believed to be a menaquinone. Couples the redox reaction to proton translocation (for every two electrons transferred, four hydrogen ions are translocated across the cytoplasmic membrane), and thus conserves the redox energy in a proton gradient.</text>
</comment>
<comment type="catalytic activity">
    <reaction evidence="3 5">
        <text>a quinone + NADH + 5 H(+)(in) = a quinol + NAD(+) + 4 H(+)(out)</text>
        <dbReference type="Rhea" id="RHEA:57888"/>
        <dbReference type="ChEBI" id="CHEBI:15378"/>
        <dbReference type="ChEBI" id="CHEBI:24646"/>
        <dbReference type="ChEBI" id="CHEBI:57540"/>
        <dbReference type="ChEBI" id="CHEBI:57945"/>
        <dbReference type="ChEBI" id="CHEBI:132124"/>
    </reaction>
</comment>
<keyword evidence="7" id="KW-0560">Oxidoreductase</keyword>
<dbReference type="InterPro" id="IPR010218">
    <property type="entry name" value="NADH_DH_suC"/>
</dbReference>
<keyword evidence="3" id="KW-0472">Membrane</keyword>
<organism evidence="7 8">
    <name type="scientific">Chloroherpeton thalassium (strain ATCC 35110 / GB-78)</name>
    <dbReference type="NCBI Taxonomy" id="517418"/>
    <lineage>
        <taxon>Bacteria</taxon>
        <taxon>Pseudomonadati</taxon>
        <taxon>Chlorobiota</taxon>
        <taxon>Chlorobiia</taxon>
        <taxon>Chlorobiales</taxon>
        <taxon>Chloroherpetonaceae</taxon>
        <taxon>Chloroherpeton</taxon>
    </lineage>
</organism>
<evidence type="ECO:0000313" key="7">
    <source>
        <dbReference type="EMBL" id="ACF14422.1"/>
    </source>
</evidence>
<gene>
    <name evidence="3" type="primary">nuoC</name>
    <name evidence="7" type="ordered locus">Ctha_1968</name>
</gene>
<dbReference type="EMBL" id="CP001100">
    <property type="protein sequence ID" value="ACF14422.1"/>
    <property type="molecule type" value="Genomic_DNA"/>
</dbReference>
<keyword evidence="2 3" id="KW-0813">Transport</keyword>
<sequence length="177" mass="20990">MLNKVSIALQSAFPKALLETTKFRNELTFRVKKENIREISQFLKEELGFNLCVDICGADRFNEEPRFEVIYNLMNLEHNTRIRLKVWLEEAKPHLPSVISVWPAADWYERETYDMFGIVFVNHPDMRRIYMPEDFEYFPMRKEFPLVGVPGSIPLPEFDERAQNLDAGKRYNQGQRI</sequence>
<protein>
    <recommendedName>
        <fullName evidence="3">NADH-quinone oxidoreductase subunit C</fullName>
        <ecNumber evidence="3">7.1.1.-</ecNumber>
    </recommendedName>
    <alternativeName>
        <fullName evidence="3">NADH dehydrogenase I subunit C</fullName>
    </alternativeName>
    <alternativeName>
        <fullName evidence="3">NDH-1 subunit C</fullName>
    </alternativeName>
</protein>